<dbReference type="Proteomes" id="UP000006276">
    <property type="component" value="Chromosome"/>
</dbReference>
<keyword evidence="3" id="KW-1185">Reference proteome</keyword>
<protein>
    <recommendedName>
        <fullName evidence="1">N-acetyltransferase domain-containing protein</fullName>
    </recommendedName>
</protein>
<dbReference type="SUPFAM" id="SSF55729">
    <property type="entry name" value="Acyl-CoA N-acyltransferases (Nat)"/>
    <property type="match status" value="1"/>
</dbReference>
<gene>
    <name evidence="2" type="ORF">B739_1150</name>
</gene>
<dbReference type="PATRIC" id="fig|1228997.3.peg.1145"/>
<sequence length="374" mass="44121">MASIVVKKVTNDKELQDFIKFPNKLYKENSNYVPPLNNDEKNIWNAKENPALSYSDAEQYLAYRNGEVVGRIALMVNYKEEKELGIKKLRFGWLDFIDDIEVSKVLMDKAVEVAKSKNLPKIEGPMGFTNLDKAGMLIKGFDKLATMIGIYNFEYYPTHLEKLGLKKEKEWVEFEIDFPEQLPEKVTKFSGLIKEKYKLKVLRFNHKKEILPLVEPMFKLLDETYKNLSTYTPISDEQIKTYKEKYFGFIDKDYIICIADEHDDLIAFAITMPSYSRALQKAKGKLFPFGWWHFLQASKKNDRANFYLIGIRPDYQRRGVTSIIFEEIYKVFKQKGVRFLETNPELEENKNIQLLWQDYNPVNHKRRRTYSLDI</sequence>
<dbReference type="GO" id="GO:0016747">
    <property type="term" value="F:acyltransferase activity, transferring groups other than amino-acyl groups"/>
    <property type="evidence" value="ECO:0007669"/>
    <property type="project" value="InterPro"/>
</dbReference>
<dbReference type="STRING" id="34085.AB406_0626"/>
<dbReference type="HOGENOM" id="CLU_053649_0_0_10"/>
<reference evidence="2 3" key="1">
    <citation type="submission" date="2012-09" db="EMBL/GenBank/DDBJ databases">
        <title>Riemerella anatipestifer vaccine strains.</title>
        <authorList>
            <person name="Chun C.A."/>
            <person name="Shu W.M."/>
            <person name="Kang Z.D."/>
            <person name="Jia W.X."/>
        </authorList>
    </citation>
    <scope>NUCLEOTIDE SEQUENCE [LARGE SCALE GENOMIC DNA]</scope>
    <source>
        <strain evidence="2 3">RA-CH-1</strain>
    </source>
</reference>
<dbReference type="Gene3D" id="3.40.630.30">
    <property type="match status" value="1"/>
</dbReference>
<dbReference type="CDD" id="cd04301">
    <property type="entry name" value="NAT_SF"/>
    <property type="match status" value="1"/>
</dbReference>
<evidence type="ECO:0000313" key="3">
    <source>
        <dbReference type="Proteomes" id="UP000006276"/>
    </source>
</evidence>
<dbReference type="InterPro" id="IPR000182">
    <property type="entry name" value="GNAT_dom"/>
</dbReference>
<dbReference type="Pfam" id="PF00583">
    <property type="entry name" value="Acetyltransf_1"/>
    <property type="match status" value="1"/>
</dbReference>
<dbReference type="EMBL" id="CP003787">
    <property type="protein sequence ID" value="AFR35748.1"/>
    <property type="molecule type" value="Genomic_DNA"/>
</dbReference>
<dbReference type="InterPro" id="IPR016181">
    <property type="entry name" value="Acyl_CoA_acyltransferase"/>
</dbReference>
<dbReference type="RefSeq" id="WP_014938095.1">
    <property type="nucleotide sequence ID" value="NC_018609.1"/>
</dbReference>
<proteinExistence type="predicted"/>
<organism evidence="2 3">
    <name type="scientific">Riemerella anatipestifer RA-CH-1</name>
    <dbReference type="NCBI Taxonomy" id="1228997"/>
    <lineage>
        <taxon>Bacteria</taxon>
        <taxon>Pseudomonadati</taxon>
        <taxon>Bacteroidota</taxon>
        <taxon>Flavobacteriia</taxon>
        <taxon>Flavobacteriales</taxon>
        <taxon>Weeksellaceae</taxon>
        <taxon>Riemerella</taxon>
    </lineage>
</organism>
<accession>J9R5M8</accession>
<evidence type="ECO:0000259" key="1">
    <source>
        <dbReference type="Pfam" id="PF00583"/>
    </source>
</evidence>
<dbReference type="KEGG" id="rag:B739_1150"/>
<dbReference type="InterPro" id="IPR039968">
    <property type="entry name" value="BcerS-like"/>
</dbReference>
<feature type="domain" description="N-acetyltransferase" evidence="1">
    <location>
        <begin position="235"/>
        <end position="344"/>
    </location>
</feature>
<dbReference type="PANTHER" id="PTHR41368:SF1">
    <property type="entry name" value="PROTEIN YGHO"/>
    <property type="match status" value="1"/>
</dbReference>
<evidence type="ECO:0000313" key="2">
    <source>
        <dbReference type="EMBL" id="AFR35748.1"/>
    </source>
</evidence>
<dbReference type="AlphaFoldDB" id="J9R5M8"/>
<dbReference type="PANTHER" id="PTHR41368">
    <property type="entry name" value="PROTEIN YGHO"/>
    <property type="match status" value="1"/>
</dbReference>
<name>J9R5M8_RIEAN</name>